<evidence type="ECO:0000313" key="2">
    <source>
        <dbReference type="EMBL" id="CAH3154296.1"/>
    </source>
</evidence>
<dbReference type="Proteomes" id="UP001159405">
    <property type="component" value="Unassembled WGS sequence"/>
</dbReference>
<name>A0ABN8Q0S9_9CNID</name>
<evidence type="ECO:0000313" key="3">
    <source>
        <dbReference type="Proteomes" id="UP001159405"/>
    </source>
</evidence>
<comment type="caution">
    <text evidence="2">The sequence shown here is derived from an EMBL/GenBank/DDBJ whole genome shotgun (WGS) entry which is preliminary data.</text>
</comment>
<feature type="non-terminal residue" evidence="2">
    <location>
        <position position="154"/>
    </location>
</feature>
<protein>
    <recommendedName>
        <fullName evidence="4">Zinc finger PHD-type domain-containing protein</fullName>
    </recommendedName>
</protein>
<dbReference type="InterPro" id="IPR013083">
    <property type="entry name" value="Znf_RING/FYVE/PHD"/>
</dbReference>
<feature type="region of interest" description="Disordered" evidence="1">
    <location>
        <begin position="89"/>
        <end position="122"/>
    </location>
</feature>
<gene>
    <name evidence="2" type="ORF">PLOB_00049949</name>
</gene>
<dbReference type="Gene3D" id="3.30.40.10">
    <property type="entry name" value="Zinc/RING finger domain, C3HC4 (zinc finger)"/>
    <property type="match status" value="1"/>
</dbReference>
<keyword evidence="3" id="KW-1185">Reference proteome</keyword>
<accession>A0ABN8Q0S9</accession>
<dbReference type="InterPro" id="IPR011011">
    <property type="entry name" value="Znf_FYVE_PHD"/>
</dbReference>
<evidence type="ECO:0000256" key="1">
    <source>
        <dbReference type="SAM" id="MobiDB-lite"/>
    </source>
</evidence>
<organism evidence="2 3">
    <name type="scientific">Porites lobata</name>
    <dbReference type="NCBI Taxonomy" id="104759"/>
    <lineage>
        <taxon>Eukaryota</taxon>
        <taxon>Metazoa</taxon>
        <taxon>Cnidaria</taxon>
        <taxon>Anthozoa</taxon>
        <taxon>Hexacorallia</taxon>
        <taxon>Scleractinia</taxon>
        <taxon>Fungiina</taxon>
        <taxon>Poritidae</taxon>
        <taxon>Porites</taxon>
    </lineage>
</organism>
<proteinExistence type="predicted"/>
<evidence type="ECO:0008006" key="4">
    <source>
        <dbReference type="Google" id="ProtNLM"/>
    </source>
</evidence>
<dbReference type="SUPFAM" id="SSF57903">
    <property type="entry name" value="FYVE/PHD zinc finger"/>
    <property type="match status" value="1"/>
</dbReference>
<reference evidence="2 3" key="1">
    <citation type="submission" date="2022-05" db="EMBL/GenBank/DDBJ databases">
        <authorList>
            <consortium name="Genoscope - CEA"/>
            <person name="William W."/>
        </authorList>
    </citation>
    <scope>NUCLEOTIDE SEQUENCE [LARGE SCALE GENOMIC DNA]</scope>
</reference>
<dbReference type="EMBL" id="CALNXK010000098">
    <property type="protein sequence ID" value="CAH3154296.1"/>
    <property type="molecule type" value="Genomic_DNA"/>
</dbReference>
<sequence length="154" mass="17035">MSLSYPDFLMMDVGRLNALPQQSDKLLECHSGKCKSGNFFHLTCLGYKKMPNNSKTTWQCNNCKKMKTKSVDASSNASALTSVEIAQETTACPSSSHDDQSETNELVSVNDSEESDDVEVTTCESERHASLKNLDELNYQLINAPNGWLDCSII</sequence>